<accession>A0A1H3WB97</accession>
<protein>
    <submittedName>
        <fullName evidence="1">Uncharacterized protein</fullName>
    </submittedName>
</protein>
<dbReference type="RefSeq" id="WP_074671065.1">
    <property type="nucleotide sequence ID" value="NZ_FNQG01000003.1"/>
</dbReference>
<dbReference type="EMBL" id="FNQG01000003">
    <property type="protein sequence ID" value="SDZ83694.1"/>
    <property type="molecule type" value="Genomic_DNA"/>
</dbReference>
<reference evidence="1 2" key="1">
    <citation type="submission" date="2016-10" db="EMBL/GenBank/DDBJ databases">
        <authorList>
            <person name="de Groot N.N."/>
        </authorList>
    </citation>
    <scope>NUCLEOTIDE SEQUENCE [LARGE SCALE GENOMIC DNA]</scope>
    <source>
        <strain evidence="1 2">DSM 2872</strain>
    </source>
</reference>
<name>A0A1H3WB97_SELRU</name>
<organism evidence="1 2">
    <name type="scientific">Selenomonas ruminantium</name>
    <dbReference type="NCBI Taxonomy" id="971"/>
    <lineage>
        <taxon>Bacteria</taxon>
        <taxon>Bacillati</taxon>
        <taxon>Bacillota</taxon>
        <taxon>Negativicutes</taxon>
        <taxon>Selenomonadales</taxon>
        <taxon>Selenomonadaceae</taxon>
        <taxon>Selenomonas</taxon>
    </lineage>
</organism>
<dbReference type="Gene3D" id="3.40.630.30">
    <property type="match status" value="1"/>
</dbReference>
<dbReference type="Proteomes" id="UP000183469">
    <property type="component" value="Unassembled WGS sequence"/>
</dbReference>
<dbReference type="AlphaFoldDB" id="A0A1H3WB97"/>
<sequence>MNNSVENECNGLERAIEKKDDLCNFLNEYDINLFTKLDDGYDFLDEDALMLVVNNPYCDNALEIELSGEFTVFFAGWHAHYFPYKEDYEEMKKDIKAILNDDVGALVVDTPRGGVCDSLYYDDVFPYTDVIKIVRKYIHNEEIADKFIKSGGTIKFEYWNPQNTLTFDIPGVGENKKRTFPRRGRARFVIQDGESIGSGGYIIHNETTACLTYIYVEPSDKYDEKEVYEELYQVLEDDIIKDGCKKIVTILYMDYEFYKKKGYVKRKRHSMNKYIKRYWNCIIYNGIFEKNL</sequence>
<gene>
    <name evidence="1" type="ORF">SAMN05660648_00806</name>
</gene>
<proteinExistence type="predicted"/>
<evidence type="ECO:0000313" key="2">
    <source>
        <dbReference type="Proteomes" id="UP000183469"/>
    </source>
</evidence>
<evidence type="ECO:0000313" key="1">
    <source>
        <dbReference type="EMBL" id="SDZ83694.1"/>
    </source>
</evidence>
<dbReference type="OrthoDB" id="1858450at2"/>